<dbReference type="InParanoid" id="A0A061FU72"/>
<dbReference type="PANTHER" id="PTHR24128:SF46">
    <property type="entry name" value="ALPHA-LATROTOXIN-LHE1A-LIKE ISOFORM X1"/>
    <property type="match status" value="1"/>
</dbReference>
<dbReference type="HOGENOM" id="CLU_000134_47_2_1"/>
<dbReference type="eggNOG" id="KOG0504">
    <property type="taxonomic scope" value="Eukaryota"/>
</dbReference>
<evidence type="ECO:0000313" key="2">
    <source>
        <dbReference type="Proteomes" id="UP000026915"/>
    </source>
</evidence>
<dbReference type="AlphaFoldDB" id="A0A061FU72"/>
<sequence>MDESLKRATQEGNIVELYASIQRDGNVLRQIDEMEFVDTPLHIAAAEGCFDFAMEVMILKPSFARKLNQQGLSPIHLAWKRGVKTKF</sequence>
<dbReference type="Gramene" id="EOY18309">
    <property type="protein sequence ID" value="EOY18309"/>
    <property type="gene ID" value="TCM_042903"/>
</dbReference>
<gene>
    <name evidence="1" type="ORF">TCM_042903</name>
</gene>
<evidence type="ECO:0000313" key="1">
    <source>
        <dbReference type="EMBL" id="EOY18309.1"/>
    </source>
</evidence>
<organism evidence="1 2">
    <name type="scientific">Theobroma cacao</name>
    <name type="common">Cacao</name>
    <name type="synonym">Cocoa</name>
    <dbReference type="NCBI Taxonomy" id="3641"/>
    <lineage>
        <taxon>Eukaryota</taxon>
        <taxon>Viridiplantae</taxon>
        <taxon>Streptophyta</taxon>
        <taxon>Embryophyta</taxon>
        <taxon>Tracheophyta</taxon>
        <taxon>Spermatophyta</taxon>
        <taxon>Magnoliopsida</taxon>
        <taxon>eudicotyledons</taxon>
        <taxon>Gunneridae</taxon>
        <taxon>Pentapetalae</taxon>
        <taxon>rosids</taxon>
        <taxon>malvids</taxon>
        <taxon>Malvales</taxon>
        <taxon>Malvaceae</taxon>
        <taxon>Byttnerioideae</taxon>
        <taxon>Theobroma</taxon>
    </lineage>
</organism>
<keyword evidence="2" id="KW-1185">Reference proteome</keyword>
<dbReference type="OMA" id="AFYIKIP"/>
<accession>A0A061FU72</accession>
<protein>
    <submittedName>
        <fullName evidence="1">Uncharacterized protein</fullName>
    </submittedName>
</protein>
<dbReference type="Gene3D" id="1.25.40.20">
    <property type="entry name" value="Ankyrin repeat-containing domain"/>
    <property type="match status" value="1"/>
</dbReference>
<dbReference type="InterPro" id="IPR036770">
    <property type="entry name" value="Ankyrin_rpt-contain_sf"/>
</dbReference>
<dbReference type="PANTHER" id="PTHR24128">
    <property type="entry name" value="HOMEOBOX PROTEIN WARIAI"/>
    <property type="match status" value="1"/>
</dbReference>
<name>A0A061FU72_THECC</name>
<proteinExistence type="predicted"/>
<reference evidence="1 2" key="1">
    <citation type="journal article" date="2013" name="Genome Biol.">
        <title>The genome sequence of the most widely cultivated cacao type and its use to identify candidate genes regulating pod color.</title>
        <authorList>
            <person name="Motamayor J.C."/>
            <person name="Mockaitis K."/>
            <person name="Schmutz J."/>
            <person name="Haiminen N."/>
            <person name="Iii D.L."/>
            <person name="Cornejo O."/>
            <person name="Findley S.D."/>
            <person name="Zheng P."/>
            <person name="Utro F."/>
            <person name="Royaert S."/>
            <person name="Saski C."/>
            <person name="Jenkins J."/>
            <person name="Podicheti R."/>
            <person name="Zhao M."/>
            <person name="Scheffler B.E."/>
            <person name="Stack J.C."/>
            <person name="Feltus F.A."/>
            <person name="Mustiga G.M."/>
            <person name="Amores F."/>
            <person name="Phillips W."/>
            <person name="Marelli J.P."/>
            <person name="May G.D."/>
            <person name="Shapiro H."/>
            <person name="Ma J."/>
            <person name="Bustamante C.D."/>
            <person name="Schnell R.J."/>
            <person name="Main D."/>
            <person name="Gilbert D."/>
            <person name="Parida L."/>
            <person name="Kuhn D.N."/>
        </authorList>
    </citation>
    <scope>NUCLEOTIDE SEQUENCE [LARGE SCALE GENOMIC DNA]</scope>
    <source>
        <strain evidence="2">cv. Matina 1-6</strain>
    </source>
</reference>
<dbReference type="EMBL" id="CM001888">
    <property type="protein sequence ID" value="EOY18309.1"/>
    <property type="molecule type" value="Genomic_DNA"/>
</dbReference>
<dbReference type="Proteomes" id="UP000026915">
    <property type="component" value="Chromosome 10"/>
</dbReference>